<evidence type="ECO:0000259" key="12">
    <source>
        <dbReference type="SMART" id="SM01205"/>
    </source>
</evidence>
<feature type="transmembrane region" description="Helical" evidence="11">
    <location>
        <begin position="558"/>
        <end position="583"/>
    </location>
</feature>
<dbReference type="PhylomeDB" id="A0A0G4EP81"/>
<keyword evidence="8 11" id="KW-0472">Membrane</keyword>
<feature type="transmembrane region" description="Helical" evidence="11">
    <location>
        <begin position="2085"/>
        <end position="2105"/>
    </location>
</feature>
<feature type="region of interest" description="Disordered" evidence="10">
    <location>
        <begin position="685"/>
        <end position="739"/>
    </location>
</feature>
<feature type="domain" description="1,3-beta-glucan synthase component FKS1-like" evidence="12">
    <location>
        <begin position="194"/>
        <end position="296"/>
    </location>
</feature>
<evidence type="ECO:0000256" key="5">
    <source>
        <dbReference type="ARBA" id="ARBA00022679"/>
    </source>
</evidence>
<dbReference type="PANTHER" id="PTHR12741:SF48">
    <property type="entry name" value="1,3-BETA-GLUCAN SYNTHASE COMPONENT FKS1-RELATED"/>
    <property type="match status" value="1"/>
</dbReference>
<feature type="transmembrane region" description="Helical" evidence="11">
    <location>
        <begin position="1969"/>
        <end position="1987"/>
    </location>
</feature>
<gene>
    <name evidence="13" type="ORF">Vbra_7993</name>
</gene>
<feature type="transmembrane region" description="Helical" evidence="11">
    <location>
        <begin position="2016"/>
        <end position="2032"/>
    </location>
</feature>
<feature type="transmembrane region" description="Helical" evidence="11">
    <location>
        <begin position="1868"/>
        <end position="1884"/>
    </location>
</feature>
<organism evidence="13 14">
    <name type="scientific">Vitrella brassicaformis (strain CCMP3155)</name>
    <dbReference type="NCBI Taxonomy" id="1169540"/>
    <lineage>
        <taxon>Eukaryota</taxon>
        <taxon>Sar</taxon>
        <taxon>Alveolata</taxon>
        <taxon>Colpodellida</taxon>
        <taxon>Vitrellaceae</taxon>
        <taxon>Vitrella</taxon>
    </lineage>
</organism>
<dbReference type="GO" id="GO:0005886">
    <property type="term" value="C:plasma membrane"/>
    <property type="evidence" value="ECO:0007669"/>
    <property type="project" value="TreeGrafter"/>
</dbReference>
<feature type="compositionally biased region" description="Pro residues" evidence="10">
    <location>
        <begin position="8"/>
        <end position="18"/>
    </location>
</feature>
<reference evidence="13 14" key="1">
    <citation type="submission" date="2014-11" db="EMBL/GenBank/DDBJ databases">
        <authorList>
            <person name="Zhu J."/>
            <person name="Qi W."/>
            <person name="Song R."/>
        </authorList>
    </citation>
    <scope>NUCLEOTIDE SEQUENCE [LARGE SCALE GENOMIC DNA]</scope>
</reference>
<keyword evidence="14" id="KW-1185">Reference proteome</keyword>
<evidence type="ECO:0000256" key="10">
    <source>
        <dbReference type="SAM" id="MobiDB-lite"/>
    </source>
</evidence>
<keyword evidence="7 11" id="KW-1133">Transmembrane helix</keyword>
<dbReference type="InterPro" id="IPR026899">
    <property type="entry name" value="FKS1-like_dom1"/>
</dbReference>
<dbReference type="GO" id="GO:0006075">
    <property type="term" value="P:(1-&gt;3)-beta-D-glucan biosynthetic process"/>
    <property type="evidence" value="ECO:0007669"/>
    <property type="project" value="InterPro"/>
</dbReference>
<keyword evidence="4" id="KW-0328">Glycosyltransferase</keyword>
<feature type="transmembrane region" description="Helical" evidence="11">
    <location>
        <begin position="1789"/>
        <end position="1810"/>
    </location>
</feature>
<feature type="transmembrane region" description="Helical" evidence="11">
    <location>
        <begin position="2039"/>
        <end position="2065"/>
    </location>
</feature>
<protein>
    <recommendedName>
        <fullName evidence="3">1,3-beta-glucan synthase</fullName>
        <ecNumber evidence="3">2.4.1.34</ecNumber>
    </recommendedName>
</protein>
<comment type="similarity">
    <text evidence="2">Belongs to the glycosyltransferase 48 family.</text>
</comment>
<feature type="transmembrane region" description="Helical" evidence="11">
    <location>
        <begin position="1747"/>
        <end position="1769"/>
    </location>
</feature>
<dbReference type="GO" id="GO:0000148">
    <property type="term" value="C:1,3-beta-D-glucan synthase complex"/>
    <property type="evidence" value="ECO:0007669"/>
    <property type="project" value="InterPro"/>
</dbReference>
<dbReference type="EC" id="2.4.1.34" evidence="3"/>
<dbReference type="OrthoDB" id="417272at2759"/>
<keyword evidence="6 11" id="KW-0812">Transmembrane</keyword>
<feature type="transmembrane region" description="Helical" evidence="11">
    <location>
        <begin position="1831"/>
        <end position="1856"/>
    </location>
</feature>
<dbReference type="STRING" id="1169540.A0A0G4EP81"/>
<evidence type="ECO:0000256" key="11">
    <source>
        <dbReference type="SAM" id="Phobius"/>
    </source>
</evidence>
<feature type="compositionally biased region" description="Low complexity" evidence="10">
    <location>
        <begin position="19"/>
        <end position="32"/>
    </location>
</feature>
<dbReference type="InterPro" id="IPR003440">
    <property type="entry name" value="Glyco_trans_48_dom"/>
</dbReference>
<evidence type="ECO:0000256" key="7">
    <source>
        <dbReference type="ARBA" id="ARBA00022989"/>
    </source>
</evidence>
<evidence type="ECO:0000256" key="8">
    <source>
        <dbReference type="ARBA" id="ARBA00023136"/>
    </source>
</evidence>
<evidence type="ECO:0000256" key="1">
    <source>
        <dbReference type="ARBA" id="ARBA00004141"/>
    </source>
</evidence>
<dbReference type="PANTHER" id="PTHR12741">
    <property type="entry name" value="LYST-INTERACTING PROTEIN LIP5 DOPAMINE RESPONSIVE PROTEIN DRG-1"/>
    <property type="match status" value="1"/>
</dbReference>
<keyword evidence="5" id="KW-0808">Transferase</keyword>
<feature type="region of interest" description="Disordered" evidence="10">
    <location>
        <begin position="1"/>
        <end position="32"/>
    </location>
</feature>
<dbReference type="Pfam" id="PF02364">
    <property type="entry name" value="Glucan_synthase"/>
    <property type="match status" value="1"/>
</dbReference>
<comment type="catalytic activity">
    <reaction evidence="9">
        <text>[(1-&gt;3)-beta-D-glucosyl](n) + UDP-alpha-D-glucose = [(1-&gt;3)-beta-D-glucosyl](n+1) + UDP + H(+)</text>
        <dbReference type="Rhea" id="RHEA:21476"/>
        <dbReference type="Rhea" id="RHEA-COMP:11146"/>
        <dbReference type="Rhea" id="RHEA-COMP:14303"/>
        <dbReference type="ChEBI" id="CHEBI:15378"/>
        <dbReference type="ChEBI" id="CHEBI:37671"/>
        <dbReference type="ChEBI" id="CHEBI:58223"/>
        <dbReference type="ChEBI" id="CHEBI:58885"/>
        <dbReference type="EC" id="2.4.1.34"/>
    </reaction>
</comment>
<proteinExistence type="inferred from homology"/>
<evidence type="ECO:0000313" key="14">
    <source>
        <dbReference type="Proteomes" id="UP000041254"/>
    </source>
</evidence>
<dbReference type="Proteomes" id="UP000041254">
    <property type="component" value="Unassembled WGS sequence"/>
</dbReference>
<accession>A0A0G4EP81</accession>
<comment type="subcellular location">
    <subcellularLocation>
        <location evidence="1">Membrane</location>
        <topology evidence="1">Multi-pass membrane protein</topology>
    </subcellularLocation>
</comment>
<sequence length="2151" mass="248051">MAGEEPTAAPPKEPPPPSKTVSGSTSISSRGVRWPSAETVKRNVFDLVAGRFCTIDYVGSEKSFSRQQLMEIERKLQKVIRVFGCEGGKSVWEIALNKFKFQEDNLYNQFEDVCHAMIGLTLRDEEGSPEGAKQVAQTVLDAGYRSIEDHALFRYHRRLFKNYRRWCRYVGLDAFPWNSAQLSQPRTNEIIPPARMAREVALWKLIWGESANLRHCPEMLCFIYHWMITSWDKVDTEALPTYLETITPVISDFWDEMNRPFGDHPIKLNYEDYNEIFWRGDKITKRFFARYVWKGDLHPFVKRWTANKSLIKGMWGYQLETNHGKKTFVEHRQYINFFRTWWRVYDWHLVTLVFLIWLNTLARGDVNEERSAKYFGTAMLTITFGSAFRDLLDIVFSLMNATPLLSRVIELCYSFVRFQWWERLGLGLIRLGFFGLACRYWMIEGPASPAWALHGLQLFFIQMLKKNRKLGCCPRRGPSWQCVNSFVANRFMLAQEYRHVISYVGFWIPIIVFKLGVSFIVHCYGFVDLIEFLYDEHSSITFNFLGVRLTDTQSITSLIALGVPGVIVYFFDIMFYYAIYLAIFSWGIGYFRGVGYVTELEHAQKVFWMLPLQFDRTLSQDAGGFIKKVRVSTVLGWLTCGLCQRRPRNSTKRTSYYLKHSRPQYCQPYLKPSHIPQKAVLNPWSAPQQQQPQLTRPDASGRASEVSQKGSPTGRVIQPRDTKTPRTLEEGNLPDATPTLLNAMKGMTRLTAVKRQMPAPPPGWWSRELMGASKLAPEVVEHQVRRFGFVWNEVVESWREEDIVENAERLKLQFNELPAIQFADLMHIWSGEAHVDWEASELRLPVWVYSDILPACIRECELQQQKVNDLWNIQRDAMRRHPFRSEYLLSVLPDHPASFCGSSAHSMRSSLRKSGLEFYGRLLGGGKGDRGDLQHLLRLGLLELFEALSFYLARYFTHGPHLVKTMSALCQRVGADPFFLAYLDLNSLRNIRDVIARTFHAAQVPPNENDEGLIHTAGRLPMKLIDANKQLIKALRSIIMPALLESTGKQVLQSEALAQDFPELPAFYAAIDHCEAAMTLNYPANHPKHPVGGGSLAAFSGGFTKDTSPERGGGGGLPTPDQEWGDDIEKSFPFDLTDDVNPFLNNLDDALRLFFRRASRLLKVSGYKPKTALAQMRLKYFASSLFMEMPEAPSVMRMVSMCTLTPYYQEDAMLDDQDLHAKSAEGVTKIEFLRALFPQDWQNFLERVDPQGVLFECYQKEEESMKSLRGQALQAQLKNDPVARKNMHNERMLSRFFRDEMEQWASMRTQTLYRTIRGVMYYEQALQILSWLELQELKGTRYHLSRDRNVLSFDQEKRLNWQAVPVPPDSPRRLSIFTDMYNRWVNRNQKKPWALDPTSQALASLRFQYVVTAQTLGDDIKAAATNRTAALRVRALTELLQRYPGLRAACVESCELPGTKKPIKCSTLFRWDEETQRLVRVYRVVLGLLEGPAHKRNPIVGEGKAENQNHAIIFTRGEALQAIDMNQELHLEEALKLRNLLQEFTRDQKLGIIGFREPPMINAATTCSWVANWNQFTFCVFETRAFHLPLRVRLHYGHPDVIDRYFIQTMGGESKASTIICVSEDVYCGLNVIQRGFSISQVDYIEAVKGWPNDLDQLVAFFRKCGAGSAEAQSFSRDSYRLAKNLDFFNLLSLWAAWPGWHIANVLVLFSVWLYIYARIVLGVLTEEASPEMIAMLKGWDKKDWNLMDQISLGLFIFFYVKFFAMVSVEEGVGRGWQHLLYHLKSFSILHFTFTIGTWTSAFDDTMLYGRAKYQNAGRGIQIVHRDFRHLWRMYFFSHWQPAAELLTILVFHAFGQSLMPVNFVRTWFFWIVAASWLYMPILYNPMGFSWHRLTDDLRLWQRWMRSHVADDPQESWLGWWRSQMTVRCKAMLQNRAVIFTRNWRFIILALCIFKSLAYREDMSPFDLFAPPAVVTMCMLMALMLTARSERKSFQGIKAIGVPMVFARLAAPVRLLSWLVTAGLFVFACATMKQSFIQLLGGVMALMMALWTICHTTVEVVGHIGNWLDFSTVPFIVETVRLCHMSIGYALFMPVIVASAFKFVLNAQEFQTNYMWNPNVTSTFKTSQLETANLIRKGTFPDIATKTLHTA</sequence>
<dbReference type="InParanoid" id="A0A0G4EP81"/>
<evidence type="ECO:0000256" key="9">
    <source>
        <dbReference type="ARBA" id="ARBA00047777"/>
    </source>
</evidence>
<feature type="compositionally biased region" description="Basic and acidic residues" evidence="10">
    <location>
        <begin position="718"/>
        <end position="729"/>
    </location>
</feature>
<evidence type="ECO:0000256" key="3">
    <source>
        <dbReference type="ARBA" id="ARBA00012589"/>
    </source>
</evidence>
<dbReference type="GO" id="GO:0003843">
    <property type="term" value="F:1,3-beta-D-glucan synthase activity"/>
    <property type="evidence" value="ECO:0007669"/>
    <property type="project" value="UniProtKB-EC"/>
</dbReference>
<feature type="compositionally biased region" description="Polar residues" evidence="10">
    <location>
        <begin position="685"/>
        <end position="694"/>
    </location>
</feature>
<evidence type="ECO:0000256" key="4">
    <source>
        <dbReference type="ARBA" id="ARBA00022676"/>
    </source>
</evidence>
<name>A0A0G4EP81_VITBC</name>
<evidence type="ECO:0000256" key="2">
    <source>
        <dbReference type="ARBA" id="ARBA00009040"/>
    </source>
</evidence>
<evidence type="ECO:0000256" key="6">
    <source>
        <dbReference type="ARBA" id="ARBA00022692"/>
    </source>
</evidence>
<dbReference type="VEuPathDB" id="CryptoDB:Vbra_7993"/>
<evidence type="ECO:0000313" key="13">
    <source>
        <dbReference type="EMBL" id="CEL99429.1"/>
    </source>
</evidence>
<dbReference type="SMART" id="SM01205">
    <property type="entry name" value="FKS1_dom1"/>
    <property type="match status" value="1"/>
</dbReference>
<dbReference type="Pfam" id="PF14288">
    <property type="entry name" value="FKS1_dom1"/>
    <property type="match status" value="1"/>
</dbReference>
<dbReference type="EMBL" id="CDMY01000280">
    <property type="protein sequence ID" value="CEL99429.1"/>
    <property type="molecule type" value="Genomic_DNA"/>
</dbReference>
<feature type="transmembrane region" description="Helical" evidence="11">
    <location>
        <begin position="500"/>
        <end position="527"/>
    </location>
</feature>